<dbReference type="InterPro" id="IPR037108">
    <property type="entry name" value="TM1727-like_C_sf"/>
</dbReference>
<dbReference type="EMBL" id="CP116942">
    <property type="protein sequence ID" value="WCO66460.1"/>
    <property type="molecule type" value="Genomic_DNA"/>
</dbReference>
<dbReference type="PANTHER" id="PTHR40459">
    <property type="entry name" value="CONSERVED HYPOTHETICAL ALANINE AND LEUCINE RICH PROTEIN"/>
    <property type="match status" value="1"/>
</dbReference>
<dbReference type="Gene3D" id="3.40.50.720">
    <property type="entry name" value="NAD(P)-binding Rossmann-like Domain"/>
    <property type="match status" value="1"/>
</dbReference>
<gene>
    <name evidence="2" type="ORF">PO878_18335</name>
</gene>
<organism evidence="2 3">
    <name type="scientific">Iamia majanohamensis</name>
    <dbReference type="NCBI Taxonomy" id="467976"/>
    <lineage>
        <taxon>Bacteria</taxon>
        <taxon>Bacillati</taxon>
        <taxon>Actinomycetota</taxon>
        <taxon>Acidimicrobiia</taxon>
        <taxon>Acidimicrobiales</taxon>
        <taxon>Iamiaceae</taxon>
        <taxon>Iamia</taxon>
    </lineage>
</organism>
<dbReference type="InterPro" id="IPR036291">
    <property type="entry name" value="NAD(P)-bd_dom_sf"/>
</dbReference>
<proteinExistence type="predicted"/>
<sequence length="244" mass="24417">MGTSRRVRLVGPGRAGRSVAAGLAAAGWEVAGLVGRSDDPTDAAADVDLLVVATPDGAVAEVAAAVRPVPTTVVAHLAGSLTLDALAPHPRRASVHPLVPLPDPERGAERLRGAVMAVAGDPLAHEVATALGGRPVEVPDAQRAAYHAAACMAANHLVALMGQVERVAAPVGLDLEAYLGLAAASLDDVARLGPAAALTGPASRGDEATLARHRAALAPEERPAYDALAEAAARLAGRRPGPAG</sequence>
<protein>
    <submittedName>
        <fullName evidence="2">DUF2520 domain-containing protein</fullName>
    </submittedName>
</protein>
<evidence type="ECO:0000259" key="1">
    <source>
        <dbReference type="Pfam" id="PF10728"/>
    </source>
</evidence>
<dbReference type="Pfam" id="PF10728">
    <property type="entry name" value="DUF2520"/>
    <property type="match status" value="1"/>
</dbReference>
<dbReference type="Gene3D" id="1.10.1040.20">
    <property type="entry name" value="ProC-like, C-terminal domain"/>
    <property type="match status" value="1"/>
</dbReference>
<dbReference type="Proteomes" id="UP001216390">
    <property type="component" value="Chromosome"/>
</dbReference>
<evidence type="ECO:0000313" key="2">
    <source>
        <dbReference type="EMBL" id="WCO66460.1"/>
    </source>
</evidence>
<dbReference type="PANTHER" id="PTHR40459:SF1">
    <property type="entry name" value="CONSERVED HYPOTHETICAL ALANINE AND LEUCINE RICH PROTEIN"/>
    <property type="match status" value="1"/>
</dbReference>
<name>A0AAF0BV61_9ACTN</name>
<dbReference type="KEGG" id="ima:PO878_18335"/>
<evidence type="ECO:0000313" key="3">
    <source>
        <dbReference type="Proteomes" id="UP001216390"/>
    </source>
</evidence>
<dbReference type="InterPro" id="IPR018931">
    <property type="entry name" value="DUF2520"/>
</dbReference>
<dbReference type="SUPFAM" id="SSF51735">
    <property type="entry name" value="NAD(P)-binding Rossmann-fold domains"/>
    <property type="match status" value="1"/>
</dbReference>
<dbReference type="SUPFAM" id="SSF48179">
    <property type="entry name" value="6-phosphogluconate dehydrogenase C-terminal domain-like"/>
    <property type="match status" value="1"/>
</dbReference>
<reference evidence="2" key="1">
    <citation type="submission" date="2023-01" db="EMBL/GenBank/DDBJ databases">
        <title>The diversity of Class Acidimicrobiia in South China Sea sediment environments and the proposal of Iamia marina sp. nov., a novel species of the genus Iamia.</title>
        <authorList>
            <person name="He Y."/>
            <person name="Tian X."/>
        </authorList>
    </citation>
    <scope>NUCLEOTIDE SEQUENCE</scope>
    <source>
        <strain evidence="2">DSM 19957</strain>
    </source>
</reference>
<feature type="domain" description="DUF2520" evidence="1">
    <location>
        <begin position="122"/>
        <end position="231"/>
    </location>
</feature>
<dbReference type="AlphaFoldDB" id="A0AAF0BV61"/>
<dbReference type="RefSeq" id="WP_272735983.1">
    <property type="nucleotide sequence ID" value="NZ_CP116942.1"/>
</dbReference>
<dbReference type="InterPro" id="IPR008927">
    <property type="entry name" value="6-PGluconate_DH-like_C_sf"/>
</dbReference>
<accession>A0AAF0BV61</accession>
<keyword evidence="3" id="KW-1185">Reference proteome</keyword>